<comment type="caution">
    <text evidence="6">The sequence shown here is derived from an EMBL/GenBank/DDBJ whole genome shotgun (WGS) entry which is preliminary data.</text>
</comment>
<evidence type="ECO:0000313" key="6">
    <source>
        <dbReference type="EMBL" id="MPC99665.1"/>
    </source>
</evidence>
<gene>
    <name evidence="6" type="ORF">E2C01_095093</name>
</gene>
<protein>
    <recommendedName>
        <fullName evidence="5">RING-type domain-containing protein</fullName>
    </recommendedName>
</protein>
<dbReference type="InterPro" id="IPR013083">
    <property type="entry name" value="Znf_RING/FYVE/PHD"/>
</dbReference>
<dbReference type="Proteomes" id="UP000324222">
    <property type="component" value="Unassembled WGS sequence"/>
</dbReference>
<dbReference type="GO" id="GO:0008270">
    <property type="term" value="F:zinc ion binding"/>
    <property type="evidence" value="ECO:0007669"/>
    <property type="project" value="UniProtKB-KW"/>
</dbReference>
<name>A0A5B7JYM0_PORTR</name>
<organism evidence="6 7">
    <name type="scientific">Portunus trituberculatus</name>
    <name type="common">Swimming crab</name>
    <name type="synonym">Neptunus trituberculatus</name>
    <dbReference type="NCBI Taxonomy" id="210409"/>
    <lineage>
        <taxon>Eukaryota</taxon>
        <taxon>Metazoa</taxon>
        <taxon>Ecdysozoa</taxon>
        <taxon>Arthropoda</taxon>
        <taxon>Crustacea</taxon>
        <taxon>Multicrustacea</taxon>
        <taxon>Malacostraca</taxon>
        <taxon>Eumalacostraca</taxon>
        <taxon>Eucarida</taxon>
        <taxon>Decapoda</taxon>
        <taxon>Pleocyemata</taxon>
        <taxon>Brachyura</taxon>
        <taxon>Eubrachyura</taxon>
        <taxon>Portunoidea</taxon>
        <taxon>Portunidae</taxon>
        <taxon>Portuninae</taxon>
        <taxon>Portunus</taxon>
    </lineage>
</organism>
<dbReference type="PROSITE" id="PS50089">
    <property type="entry name" value="ZF_RING_2"/>
    <property type="match status" value="1"/>
</dbReference>
<dbReference type="AlphaFoldDB" id="A0A5B7JYM0"/>
<evidence type="ECO:0000256" key="4">
    <source>
        <dbReference type="SAM" id="MobiDB-lite"/>
    </source>
</evidence>
<evidence type="ECO:0000259" key="5">
    <source>
        <dbReference type="PROSITE" id="PS50089"/>
    </source>
</evidence>
<sequence>MATTEGNFRFNTVVYKDNSGFRYLRNVTTNQHKPNIYTFLTHLNDLMTDTTKHIERVDAGLDITRQKKEKFVRNIERRQNLKEQLQNGTYTLTQHINAVPYTFDSSVSAFHLPGDSGDESGDEHQGPHNNAAGTQDVPPKFRCSILLRRRERTVVALACRHASLCADCITILVPAADPNNPATCPTCTDIHDSLQIYV</sequence>
<keyword evidence="1 3" id="KW-0863">Zinc-finger</keyword>
<dbReference type="InterPro" id="IPR001841">
    <property type="entry name" value="Znf_RING"/>
</dbReference>
<accession>A0A5B7JYM0</accession>
<feature type="region of interest" description="Disordered" evidence="4">
    <location>
        <begin position="112"/>
        <end position="136"/>
    </location>
</feature>
<dbReference type="EMBL" id="VSRR010119312">
    <property type="protein sequence ID" value="MPC99665.1"/>
    <property type="molecule type" value="Genomic_DNA"/>
</dbReference>
<reference evidence="6 7" key="1">
    <citation type="submission" date="2019-05" db="EMBL/GenBank/DDBJ databases">
        <title>Another draft genome of Portunus trituberculatus and its Hox gene families provides insights of decapod evolution.</title>
        <authorList>
            <person name="Jeong J.-H."/>
            <person name="Song I."/>
            <person name="Kim S."/>
            <person name="Choi T."/>
            <person name="Kim D."/>
            <person name="Ryu S."/>
            <person name="Kim W."/>
        </authorList>
    </citation>
    <scope>NUCLEOTIDE SEQUENCE [LARGE SCALE GENOMIC DNA]</scope>
    <source>
        <tissue evidence="6">Muscle</tissue>
    </source>
</reference>
<evidence type="ECO:0000256" key="2">
    <source>
        <dbReference type="ARBA" id="ARBA00022833"/>
    </source>
</evidence>
<keyword evidence="1 3" id="KW-0479">Metal-binding</keyword>
<evidence type="ECO:0000256" key="3">
    <source>
        <dbReference type="PROSITE-ProRule" id="PRU00175"/>
    </source>
</evidence>
<keyword evidence="7" id="KW-1185">Reference proteome</keyword>
<evidence type="ECO:0000256" key="1">
    <source>
        <dbReference type="ARBA" id="ARBA00022771"/>
    </source>
</evidence>
<dbReference type="Gene3D" id="3.30.40.10">
    <property type="entry name" value="Zinc/RING finger domain, C3HC4 (zinc finger)"/>
    <property type="match status" value="1"/>
</dbReference>
<feature type="domain" description="RING-type" evidence="5">
    <location>
        <begin position="143"/>
        <end position="188"/>
    </location>
</feature>
<proteinExistence type="predicted"/>
<keyword evidence="2" id="KW-0862">Zinc</keyword>
<evidence type="ECO:0000313" key="7">
    <source>
        <dbReference type="Proteomes" id="UP000324222"/>
    </source>
</evidence>